<feature type="compositionally biased region" description="Polar residues" evidence="2">
    <location>
        <begin position="177"/>
        <end position="186"/>
    </location>
</feature>
<keyword evidence="1" id="KW-0175">Coiled coil</keyword>
<evidence type="ECO:0000313" key="5">
    <source>
        <dbReference type="Proteomes" id="UP000784919"/>
    </source>
</evidence>
<feature type="region of interest" description="Disordered" evidence="2">
    <location>
        <begin position="603"/>
        <end position="624"/>
    </location>
</feature>
<dbReference type="InterPro" id="IPR039553">
    <property type="entry name" value="Prefoldin-like"/>
</dbReference>
<comment type="caution">
    <text evidence="4">The sequence shown here is derived from an EMBL/GenBank/DDBJ whole genome shotgun (WGS) entry which is preliminary data.</text>
</comment>
<protein>
    <recommendedName>
        <fullName evidence="3">DUF3835 domain-containing protein</fullName>
    </recommendedName>
</protein>
<feature type="compositionally biased region" description="Low complexity" evidence="2">
    <location>
        <begin position="209"/>
        <end position="232"/>
    </location>
</feature>
<dbReference type="GO" id="GO:0019212">
    <property type="term" value="F:phosphatase inhibitor activity"/>
    <property type="evidence" value="ECO:0007669"/>
    <property type="project" value="TreeGrafter"/>
</dbReference>
<feature type="compositionally biased region" description="Acidic residues" evidence="2">
    <location>
        <begin position="305"/>
        <end position="357"/>
    </location>
</feature>
<name>A0A9P7MYR6_9HYPO</name>
<feature type="region of interest" description="Disordered" evidence="2">
    <location>
        <begin position="305"/>
        <end position="363"/>
    </location>
</feature>
<dbReference type="InterPro" id="IPR024325">
    <property type="entry name" value="DUF3835"/>
</dbReference>
<dbReference type="Pfam" id="PF13758">
    <property type="entry name" value="Prefoldin_3"/>
    <property type="match status" value="1"/>
</dbReference>
<proteinExistence type="predicted"/>
<feature type="coiled-coil region" evidence="1">
    <location>
        <begin position="98"/>
        <end position="125"/>
    </location>
</feature>
<feature type="region of interest" description="Disordered" evidence="2">
    <location>
        <begin position="382"/>
        <end position="471"/>
    </location>
</feature>
<evidence type="ECO:0000313" key="4">
    <source>
        <dbReference type="EMBL" id="KAG5974177.1"/>
    </source>
</evidence>
<feature type="compositionally biased region" description="Basic and acidic residues" evidence="2">
    <location>
        <begin position="431"/>
        <end position="447"/>
    </location>
</feature>
<accession>A0A9P7MYR6</accession>
<feature type="domain" description="DUF3835" evidence="3">
    <location>
        <begin position="545"/>
        <end position="621"/>
    </location>
</feature>
<dbReference type="GO" id="GO:0000122">
    <property type="term" value="P:negative regulation of transcription by RNA polymerase II"/>
    <property type="evidence" value="ECO:0007669"/>
    <property type="project" value="TreeGrafter"/>
</dbReference>
<dbReference type="GO" id="GO:0003682">
    <property type="term" value="F:chromatin binding"/>
    <property type="evidence" value="ECO:0007669"/>
    <property type="project" value="TreeGrafter"/>
</dbReference>
<gene>
    <name evidence="4" type="ORF">E4U56_004949</name>
</gene>
<sequence>MSAATNSFIALEKHRMQLEENVEQLKKALQHWRTWDAEYEALKEEVEAIPDPCKPDDLCKIRAEFDGELLIAREIDGIFGWENSRSRDQIINVLQRRIDYVGKNVASLEKQLEAAENKYAAAMVISQPDAVDEYGQPITEILEELDDHDNVVSYRLNQPGKSLAQVQETLEKAGVHTLSSDTSTSPKPEESGPVATQQADEAAAKSSLTPSPNRSTSAPTTTPTPSVKKSVSFSEDVQDPQPLPAKVSARAKRVDRIMKTAKEQEDINLQNAVIPEDEDEDDAELRRQMLQYSMGQVGAVVAEIDLEEDISDNDDSGVECGDNDVDEGDDNDDNDDDDGDEYDDDDDYDDDEEEEEDKFGRFTGRVITDKYRRRLLELEQRLGVKSRFTEQAERDEATQSRDEPGGIGRITVNQGTDSMSSSSRPAPTKSNLKESRDGDVEEKKGVRFAEALDIAPETEAEAESAPMREREAPLVEPLSDIVERTTPTATSSAKPARKQSRFRAARDVNPVTESGVIPKGPFDVPMHYVQQEQRTVPTGPEGSTIADKLVERDTPLSHSVIAPDEFDDTMVQREVADEYHRMRRKFIQRDGGFLKEDERVIQPLDESDGRETMSRFKAARLSQH</sequence>
<dbReference type="Proteomes" id="UP000784919">
    <property type="component" value="Unassembled WGS sequence"/>
</dbReference>
<evidence type="ECO:0000256" key="1">
    <source>
        <dbReference type="SAM" id="Coils"/>
    </source>
</evidence>
<dbReference type="Pfam" id="PF12927">
    <property type="entry name" value="DUF3835"/>
    <property type="match status" value="1"/>
</dbReference>
<feature type="compositionally biased region" description="Polar residues" evidence="2">
    <location>
        <begin position="411"/>
        <end position="430"/>
    </location>
</feature>
<dbReference type="OrthoDB" id="21413at2759"/>
<evidence type="ECO:0000256" key="2">
    <source>
        <dbReference type="SAM" id="MobiDB-lite"/>
    </source>
</evidence>
<dbReference type="InterPro" id="IPR052255">
    <property type="entry name" value="RNA_pol_II_subunit5-mediator"/>
</dbReference>
<dbReference type="PANTHER" id="PTHR15111:SF0">
    <property type="entry name" value="UNCONVENTIONAL PREFOLDIN RPB5 INTERACTOR 1"/>
    <property type="match status" value="1"/>
</dbReference>
<dbReference type="GO" id="GO:0003714">
    <property type="term" value="F:transcription corepressor activity"/>
    <property type="evidence" value="ECO:0007669"/>
    <property type="project" value="TreeGrafter"/>
</dbReference>
<dbReference type="PANTHER" id="PTHR15111">
    <property type="entry name" value="RNA POLYMERASE II SUBUNIT 5-MEDIATING PROTEIN NNX3"/>
    <property type="match status" value="1"/>
</dbReference>
<feature type="region of interest" description="Disordered" evidence="2">
    <location>
        <begin position="485"/>
        <end position="505"/>
    </location>
</feature>
<feature type="compositionally biased region" description="Basic and acidic residues" evidence="2">
    <location>
        <begin position="382"/>
        <end position="404"/>
    </location>
</feature>
<reference evidence="4" key="1">
    <citation type="journal article" date="2020" name="bioRxiv">
        <title>Whole genome comparisons of ergot fungi reveals the divergence and evolution of species within the genus Claviceps are the result of varying mechanisms driving genome evolution and host range expansion.</title>
        <authorList>
            <person name="Wyka S.A."/>
            <person name="Mondo S.J."/>
            <person name="Liu M."/>
            <person name="Dettman J."/>
            <person name="Nalam V."/>
            <person name="Broders K.D."/>
        </authorList>
    </citation>
    <scope>NUCLEOTIDE SEQUENCE</scope>
    <source>
        <strain evidence="4">CCC 1102</strain>
    </source>
</reference>
<dbReference type="EMBL" id="SRPS01000033">
    <property type="protein sequence ID" value="KAG5974177.1"/>
    <property type="molecule type" value="Genomic_DNA"/>
</dbReference>
<organism evidence="4 5">
    <name type="scientific">Claviceps arundinis</name>
    <dbReference type="NCBI Taxonomy" id="1623583"/>
    <lineage>
        <taxon>Eukaryota</taxon>
        <taxon>Fungi</taxon>
        <taxon>Dikarya</taxon>
        <taxon>Ascomycota</taxon>
        <taxon>Pezizomycotina</taxon>
        <taxon>Sordariomycetes</taxon>
        <taxon>Hypocreomycetidae</taxon>
        <taxon>Hypocreales</taxon>
        <taxon>Clavicipitaceae</taxon>
        <taxon>Claviceps</taxon>
    </lineage>
</organism>
<feature type="region of interest" description="Disordered" evidence="2">
    <location>
        <begin position="176"/>
        <end position="251"/>
    </location>
</feature>
<dbReference type="SUPFAM" id="SSF46579">
    <property type="entry name" value="Prefoldin"/>
    <property type="match status" value="1"/>
</dbReference>
<evidence type="ECO:0000259" key="3">
    <source>
        <dbReference type="Pfam" id="PF12927"/>
    </source>
</evidence>
<dbReference type="AlphaFoldDB" id="A0A9P7MYR6"/>
<feature type="compositionally biased region" description="Low complexity" evidence="2">
    <location>
        <begin position="485"/>
        <end position="494"/>
    </location>
</feature>